<reference evidence="1 2" key="1">
    <citation type="submission" date="2020-04" db="EMBL/GenBank/DDBJ databases">
        <authorList>
            <person name="Basu S."/>
            <person name="Maruthanayagam V."/>
            <person name="Chakraborty S."/>
            <person name="Pramanik A."/>
            <person name="Mukherjee J."/>
            <person name="Brink B."/>
        </authorList>
    </citation>
    <scope>NUCLEOTIDE SEQUENCE [LARGE SCALE GENOMIC DNA]</scope>
    <source>
        <strain evidence="1 2">AP17</strain>
    </source>
</reference>
<name>A0A6H1U5J9_9CYAN</name>
<sequence length="63" mass="7621">MDRWLKTRFCAIIPLLRGADTRSRSPLDDRRVKKRYFWLKLRVFSDFMCILDISPFSTQRSPI</sequence>
<accession>A0A6H1U5J9</accession>
<protein>
    <submittedName>
        <fullName evidence="1">Uncharacterized protein</fullName>
    </submittedName>
</protein>
<dbReference type="KEGG" id="oxy:HCG48_24850"/>
<dbReference type="RefSeq" id="WP_168571576.1">
    <property type="nucleotide sequence ID" value="NZ_CP051167.1"/>
</dbReference>
<gene>
    <name evidence="1" type="ORF">HCG48_24850</name>
</gene>
<evidence type="ECO:0000313" key="1">
    <source>
        <dbReference type="EMBL" id="QIZ73430.1"/>
    </source>
</evidence>
<dbReference type="AlphaFoldDB" id="A0A6H1U5J9"/>
<proteinExistence type="predicted"/>
<evidence type="ECO:0000313" key="2">
    <source>
        <dbReference type="Proteomes" id="UP000500857"/>
    </source>
</evidence>
<keyword evidence="2" id="KW-1185">Reference proteome</keyword>
<dbReference type="EMBL" id="CP051167">
    <property type="protein sequence ID" value="QIZ73430.1"/>
    <property type="molecule type" value="Genomic_DNA"/>
</dbReference>
<dbReference type="Proteomes" id="UP000500857">
    <property type="component" value="Chromosome"/>
</dbReference>
<organism evidence="1 2">
    <name type="scientific">Oxynema aestuarii AP17</name>
    <dbReference type="NCBI Taxonomy" id="2064643"/>
    <lineage>
        <taxon>Bacteria</taxon>
        <taxon>Bacillati</taxon>
        <taxon>Cyanobacteriota</taxon>
        <taxon>Cyanophyceae</taxon>
        <taxon>Oscillatoriophycideae</taxon>
        <taxon>Oscillatoriales</taxon>
        <taxon>Oscillatoriaceae</taxon>
        <taxon>Oxynema</taxon>
        <taxon>Oxynema aestuarii</taxon>
    </lineage>
</organism>